<evidence type="ECO:0000256" key="3">
    <source>
        <dbReference type="ARBA" id="ARBA00022730"/>
    </source>
</evidence>
<dbReference type="Pfam" id="PF04751">
    <property type="entry name" value="DarP"/>
    <property type="match status" value="1"/>
</dbReference>
<comment type="subcellular location">
    <subcellularLocation>
        <location evidence="5">Cytoplasm</location>
    </subcellularLocation>
    <text evidence="5">Associates with late stage pre-50S ribosomal subunits.</text>
</comment>
<keyword evidence="1 5" id="KW-0963">Cytoplasm</keyword>
<keyword evidence="4 5" id="KW-0694">RNA-binding</keyword>
<dbReference type="PANTHER" id="PTHR38101:SF1">
    <property type="entry name" value="UPF0307 PROTEIN YJGA"/>
    <property type="match status" value="1"/>
</dbReference>
<dbReference type="PANTHER" id="PTHR38101">
    <property type="entry name" value="UPF0307 PROTEIN YJGA"/>
    <property type="match status" value="1"/>
</dbReference>
<dbReference type="EMBL" id="CP121472">
    <property type="protein sequence ID" value="WPL17830.1"/>
    <property type="molecule type" value="Genomic_DNA"/>
</dbReference>
<keyword evidence="2 5" id="KW-0690">Ribosome biogenesis</keyword>
<dbReference type="Gene3D" id="1.10.60.30">
    <property type="entry name" value="PSPTO4464-like domains"/>
    <property type="match status" value="2"/>
</dbReference>
<feature type="region of interest" description="Disordered" evidence="6">
    <location>
        <begin position="18"/>
        <end position="39"/>
    </location>
</feature>
<comment type="similarity">
    <text evidence="5">Belongs to the DarP family.</text>
</comment>
<keyword evidence="3 5" id="KW-0699">rRNA-binding</keyword>
<dbReference type="PIRSF" id="PIRSF016183">
    <property type="entry name" value="UCP016183"/>
    <property type="match status" value="1"/>
</dbReference>
<reference evidence="7 8" key="1">
    <citation type="journal article" date="2023" name="Microorganisms">
        <title>Thiorhodovibrio frisius and Trv. litoralis spp. nov., Two Novel Members from a Clade of Fastidious Purple Sulfur Bacteria That Exhibit Unique Red-Shifted Light-Harvesting Capabilities.</title>
        <authorList>
            <person name="Methner A."/>
            <person name="Kuzyk S.B."/>
            <person name="Petersen J."/>
            <person name="Bauer S."/>
            <person name="Brinkmann H."/>
            <person name="Sichau K."/>
            <person name="Wanner G."/>
            <person name="Wolf J."/>
            <person name="Neumann-Schaal M."/>
            <person name="Henke P."/>
            <person name="Tank M."/>
            <person name="Sproer C."/>
            <person name="Bunk B."/>
            <person name="Overmann J."/>
        </authorList>
    </citation>
    <scope>NUCLEOTIDE SEQUENCE [LARGE SCALE GENOMIC DNA]</scope>
    <source>
        <strain evidence="7 8">DSM 6702</strain>
    </source>
</reference>
<organism evidence="7 8">
    <name type="scientific">Thiorhodovibrio winogradskyi</name>
    <dbReference type="NCBI Taxonomy" id="77007"/>
    <lineage>
        <taxon>Bacteria</taxon>
        <taxon>Pseudomonadati</taxon>
        <taxon>Pseudomonadota</taxon>
        <taxon>Gammaproteobacteria</taxon>
        <taxon>Chromatiales</taxon>
        <taxon>Chromatiaceae</taxon>
        <taxon>Thiorhodovibrio</taxon>
    </lineage>
</organism>
<evidence type="ECO:0000256" key="1">
    <source>
        <dbReference type="ARBA" id="ARBA00022490"/>
    </source>
</evidence>
<dbReference type="CDD" id="cd16331">
    <property type="entry name" value="YjgA-like"/>
    <property type="match status" value="1"/>
</dbReference>
<accession>A0ABZ0SE14</accession>
<proteinExistence type="inferred from homology"/>
<dbReference type="SUPFAM" id="SSF158710">
    <property type="entry name" value="PSPTO4464-like"/>
    <property type="match status" value="1"/>
</dbReference>
<evidence type="ECO:0000256" key="5">
    <source>
        <dbReference type="HAMAP-Rule" id="MF_00765"/>
    </source>
</evidence>
<protein>
    <recommendedName>
        <fullName evidence="5">Dual-action ribosomal maturation protein DarP</fullName>
    </recommendedName>
    <alternativeName>
        <fullName evidence="5">Large ribosomal subunit assembly factor DarP</fullName>
    </alternativeName>
</protein>
<evidence type="ECO:0000313" key="8">
    <source>
        <dbReference type="Proteomes" id="UP001432180"/>
    </source>
</evidence>
<dbReference type="InterPro" id="IPR006839">
    <property type="entry name" value="DarP"/>
</dbReference>
<evidence type="ECO:0000256" key="4">
    <source>
        <dbReference type="ARBA" id="ARBA00022884"/>
    </source>
</evidence>
<gene>
    <name evidence="7" type="primary">yjgA</name>
    <name evidence="5" type="synonym">darP</name>
    <name evidence="7" type="ORF">Thiowin_02872</name>
</gene>
<dbReference type="HAMAP" id="MF_00765">
    <property type="entry name" value="DarP"/>
    <property type="match status" value="1"/>
</dbReference>
<dbReference type="InterPro" id="IPR023153">
    <property type="entry name" value="DarP_sf"/>
</dbReference>
<evidence type="ECO:0000313" key="7">
    <source>
        <dbReference type="EMBL" id="WPL17830.1"/>
    </source>
</evidence>
<comment type="function">
    <text evidence="5">Member of a network of 50S ribosomal subunit biogenesis factors which assembles along the 30S-50S interface, preventing incorrect 23S rRNA structures from forming. Promotes peptidyl transferase center (PTC) maturation.</text>
</comment>
<evidence type="ECO:0000256" key="2">
    <source>
        <dbReference type="ARBA" id="ARBA00022517"/>
    </source>
</evidence>
<sequence length="185" mass="21309">MRRKSVSNEYFDLDAIHGDAAASDDSEDGPSKSAVKREHHGLQELAKQLLSLPRAELEQLALDAKTWEAINETSRIKDKRALARHYKRIANCLARLDQEPLKALLAKREQVERAENAMHHQLERWRERLIAEGDTALGEFVVDYPQAERQPLRALIRVAQRDAERGRPDGPRKLFRYLRELVRSA</sequence>
<dbReference type="NCBIfam" id="NF003593">
    <property type="entry name" value="PRK05255.1-1"/>
    <property type="match status" value="1"/>
</dbReference>
<name>A0ABZ0SE14_9GAMM</name>
<evidence type="ECO:0000256" key="6">
    <source>
        <dbReference type="SAM" id="MobiDB-lite"/>
    </source>
</evidence>
<keyword evidence="8" id="KW-1185">Reference proteome</keyword>
<dbReference type="Proteomes" id="UP001432180">
    <property type="component" value="Chromosome"/>
</dbReference>